<feature type="non-terminal residue" evidence="2">
    <location>
        <position position="373"/>
    </location>
</feature>
<gene>
    <name evidence="2" type="ORF">BU23DRAFT_442739</name>
</gene>
<evidence type="ECO:0000259" key="1">
    <source>
        <dbReference type="Pfam" id="PF06985"/>
    </source>
</evidence>
<accession>A0A6A5UPN0</accession>
<reference evidence="2" key="1">
    <citation type="journal article" date="2020" name="Stud. Mycol.">
        <title>101 Dothideomycetes genomes: a test case for predicting lifestyles and emergence of pathogens.</title>
        <authorList>
            <person name="Haridas S."/>
            <person name="Albert R."/>
            <person name="Binder M."/>
            <person name="Bloem J."/>
            <person name="Labutti K."/>
            <person name="Salamov A."/>
            <person name="Andreopoulos B."/>
            <person name="Baker S."/>
            <person name="Barry K."/>
            <person name="Bills G."/>
            <person name="Bluhm B."/>
            <person name="Cannon C."/>
            <person name="Castanera R."/>
            <person name="Culley D."/>
            <person name="Daum C."/>
            <person name="Ezra D."/>
            <person name="Gonzalez J."/>
            <person name="Henrissat B."/>
            <person name="Kuo A."/>
            <person name="Liang C."/>
            <person name="Lipzen A."/>
            <person name="Lutzoni F."/>
            <person name="Magnuson J."/>
            <person name="Mondo S."/>
            <person name="Nolan M."/>
            <person name="Ohm R."/>
            <person name="Pangilinan J."/>
            <person name="Park H.-J."/>
            <person name="Ramirez L."/>
            <person name="Alfaro M."/>
            <person name="Sun H."/>
            <person name="Tritt A."/>
            <person name="Yoshinaga Y."/>
            <person name="Zwiers L.-H."/>
            <person name="Turgeon B."/>
            <person name="Goodwin S."/>
            <person name="Spatafora J."/>
            <person name="Crous P."/>
            <person name="Grigoriev I."/>
        </authorList>
    </citation>
    <scope>NUCLEOTIDE SEQUENCE</scope>
    <source>
        <strain evidence="2">CBS 107.79</strain>
    </source>
</reference>
<dbReference type="Pfam" id="PF06985">
    <property type="entry name" value="HET"/>
    <property type="match status" value="1"/>
</dbReference>
<feature type="domain" description="Heterokaryon incompatibility" evidence="1">
    <location>
        <begin position="52"/>
        <end position="210"/>
    </location>
</feature>
<name>A0A6A5UPN0_9PLEO</name>
<dbReference type="EMBL" id="ML976775">
    <property type="protein sequence ID" value="KAF1964876.1"/>
    <property type="molecule type" value="Genomic_DNA"/>
</dbReference>
<proteinExistence type="predicted"/>
<protein>
    <submittedName>
        <fullName evidence="2">HET-domain-containing protein</fullName>
    </submittedName>
</protein>
<organism evidence="2 3">
    <name type="scientific">Bimuria novae-zelandiae CBS 107.79</name>
    <dbReference type="NCBI Taxonomy" id="1447943"/>
    <lineage>
        <taxon>Eukaryota</taxon>
        <taxon>Fungi</taxon>
        <taxon>Dikarya</taxon>
        <taxon>Ascomycota</taxon>
        <taxon>Pezizomycotina</taxon>
        <taxon>Dothideomycetes</taxon>
        <taxon>Pleosporomycetidae</taxon>
        <taxon>Pleosporales</taxon>
        <taxon>Massarineae</taxon>
        <taxon>Didymosphaeriaceae</taxon>
        <taxon>Bimuria</taxon>
    </lineage>
</organism>
<dbReference type="OrthoDB" id="5125733at2759"/>
<keyword evidence="3" id="KW-1185">Reference proteome</keyword>
<evidence type="ECO:0000313" key="3">
    <source>
        <dbReference type="Proteomes" id="UP000800036"/>
    </source>
</evidence>
<sequence>MKRCLDGHEACRGGSDTAVGSWVPTRLIDVADDAVRLVELKDVVQDGEDRRYVALSHCWGKILIIRTLLENYEQHKRNIDSGKLSKTFREAIHVTRKLGLRYIWIDSLCIIQDSKSDWEAEAATMCDVYRNAVVTIAAASAPGGDVGCFQDRDGIVQLPFLVDISSTASEPNVDTEKPRQLVFTSYGRTQQADGPIAEPPLYGRSWVLQEQLLSPRMLIFDDLQLRWECNASHGSERTPLGGISRHIGHHKAIRTGIFASDEFFSIPSMADKAQAAKYQLQYWMHTVMDYTHRGMTKPSDRLVAIDGIAQALSRHTTQTYYAGLWSQDFWLGLLWSIPHTAEYTPTTTDAFDFDANPHVRHADAIAPSWSWTS</sequence>
<dbReference type="Proteomes" id="UP000800036">
    <property type="component" value="Unassembled WGS sequence"/>
</dbReference>
<dbReference type="PANTHER" id="PTHR33112">
    <property type="entry name" value="DOMAIN PROTEIN, PUTATIVE-RELATED"/>
    <property type="match status" value="1"/>
</dbReference>
<dbReference type="InterPro" id="IPR010730">
    <property type="entry name" value="HET"/>
</dbReference>
<evidence type="ECO:0000313" key="2">
    <source>
        <dbReference type="EMBL" id="KAF1964876.1"/>
    </source>
</evidence>
<dbReference type="PANTHER" id="PTHR33112:SF10">
    <property type="entry name" value="TOL"/>
    <property type="match status" value="1"/>
</dbReference>
<dbReference type="AlphaFoldDB" id="A0A6A5UPN0"/>